<feature type="domain" description="DUF7730" evidence="2">
    <location>
        <begin position="222"/>
        <end position="345"/>
    </location>
</feature>
<feature type="compositionally biased region" description="Basic and acidic residues" evidence="1">
    <location>
        <begin position="1"/>
        <end position="14"/>
    </location>
</feature>
<evidence type="ECO:0000256" key="1">
    <source>
        <dbReference type="SAM" id="MobiDB-lite"/>
    </source>
</evidence>
<comment type="caution">
    <text evidence="3">The sequence shown here is derived from an EMBL/GenBank/DDBJ whole genome shotgun (WGS) entry which is preliminary data.</text>
</comment>
<evidence type="ECO:0000259" key="2">
    <source>
        <dbReference type="Pfam" id="PF24864"/>
    </source>
</evidence>
<accession>A0ABR4L6H3</accession>
<gene>
    <name evidence="3" type="ORF">BJX68DRAFT_261079</name>
</gene>
<keyword evidence="4" id="KW-1185">Reference proteome</keyword>
<evidence type="ECO:0000313" key="4">
    <source>
        <dbReference type="Proteomes" id="UP001610444"/>
    </source>
</evidence>
<sequence>MPHDIVAEYNRELARNPPRQEPPCSLLPRKRALTPPPSGDLSSKSQPTSSRPHSHRKHEVSTFRYFKLPFRTSLQYQNPAQITCKPQNSSPLFTLLSRELRDMIYTELLAPRQTSLHIILDRQGSRSRSRSRVVTVPCYERRSDIPAWDHRCWVSRLEAEGRHEILKGNGVVELGRHRGRGSVRVHFRVLRVCRRVYVPLSLSVSSFLARRQKLYQKFIMIKSRYAEALPILYEKNIFALRSPETVSLLPKHILPTRLHSIRAIHFTTRAIFTALSNSVYAAPVPEWAFNTPASWIRAWNLLQSMKGLRELVVTLDAQWGYDLERTIPWLLEPMRNVSVEEFRVVVVCEEDLGDVVEGLGKVPYRFEVVRPVKQI</sequence>
<proteinExistence type="predicted"/>
<dbReference type="Proteomes" id="UP001610444">
    <property type="component" value="Unassembled WGS sequence"/>
</dbReference>
<dbReference type="Pfam" id="PF24864">
    <property type="entry name" value="DUF7730"/>
    <property type="match status" value="1"/>
</dbReference>
<protein>
    <recommendedName>
        <fullName evidence="2">DUF7730 domain-containing protein</fullName>
    </recommendedName>
</protein>
<feature type="compositionally biased region" description="Polar residues" evidence="1">
    <location>
        <begin position="40"/>
        <end position="51"/>
    </location>
</feature>
<organism evidence="3 4">
    <name type="scientific">Aspergillus pseudodeflectus</name>
    <dbReference type="NCBI Taxonomy" id="176178"/>
    <lineage>
        <taxon>Eukaryota</taxon>
        <taxon>Fungi</taxon>
        <taxon>Dikarya</taxon>
        <taxon>Ascomycota</taxon>
        <taxon>Pezizomycotina</taxon>
        <taxon>Eurotiomycetes</taxon>
        <taxon>Eurotiomycetidae</taxon>
        <taxon>Eurotiales</taxon>
        <taxon>Aspergillaceae</taxon>
        <taxon>Aspergillus</taxon>
        <taxon>Aspergillus subgen. Nidulantes</taxon>
    </lineage>
</organism>
<name>A0ABR4L6H3_9EURO</name>
<dbReference type="RefSeq" id="XP_070904799.1">
    <property type="nucleotide sequence ID" value="XM_071044072.1"/>
</dbReference>
<evidence type="ECO:0000313" key="3">
    <source>
        <dbReference type="EMBL" id="KAL2860108.1"/>
    </source>
</evidence>
<dbReference type="GeneID" id="98159236"/>
<dbReference type="PANTHER" id="PTHR38790:SF9">
    <property type="entry name" value="F-BOX DOMAIN-CONTAINING PROTEIN"/>
    <property type="match status" value="1"/>
</dbReference>
<reference evidence="3 4" key="1">
    <citation type="submission" date="2024-07" db="EMBL/GenBank/DDBJ databases">
        <title>Section-level genome sequencing and comparative genomics of Aspergillus sections Usti and Cavernicolus.</title>
        <authorList>
            <consortium name="Lawrence Berkeley National Laboratory"/>
            <person name="Nybo J.L."/>
            <person name="Vesth T.C."/>
            <person name="Theobald S."/>
            <person name="Frisvad J.C."/>
            <person name="Larsen T.O."/>
            <person name="Kjaerboelling I."/>
            <person name="Rothschild-Mancinelli K."/>
            <person name="Lyhne E.K."/>
            <person name="Kogle M.E."/>
            <person name="Barry K."/>
            <person name="Clum A."/>
            <person name="Na H."/>
            <person name="Ledsgaard L."/>
            <person name="Lin J."/>
            <person name="Lipzen A."/>
            <person name="Kuo A."/>
            <person name="Riley R."/>
            <person name="Mondo S."/>
            <person name="LaButti K."/>
            <person name="Haridas S."/>
            <person name="Pangalinan J."/>
            <person name="Salamov A.A."/>
            <person name="Simmons B.A."/>
            <person name="Magnuson J.K."/>
            <person name="Chen J."/>
            <person name="Drula E."/>
            <person name="Henrissat B."/>
            <person name="Wiebenga A."/>
            <person name="Lubbers R.J."/>
            <person name="Gomes A.C."/>
            <person name="Macurrencykelacurrency M.R."/>
            <person name="Stajich J."/>
            <person name="Grigoriev I.V."/>
            <person name="Mortensen U.H."/>
            <person name="De vries R.P."/>
            <person name="Baker S.E."/>
            <person name="Andersen M.R."/>
        </authorList>
    </citation>
    <scope>NUCLEOTIDE SEQUENCE [LARGE SCALE GENOMIC DNA]</scope>
    <source>
        <strain evidence="3 4">CBS 756.74</strain>
    </source>
</reference>
<dbReference type="EMBL" id="JBFXLR010000002">
    <property type="protein sequence ID" value="KAL2860108.1"/>
    <property type="molecule type" value="Genomic_DNA"/>
</dbReference>
<dbReference type="InterPro" id="IPR056632">
    <property type="entry name" value="DUF7730"/>
</dbReference>
<feature type="region of interest" description="Disordered" evidence="1">
    <location>
        <begin position="1"/>
        <end position="59"/>
    </location>
</feature>
<dbReference type="PANTHER" id="PTHR38790">
    <property type="entry name" value="2EXR DOMAIN-CONTAINING PROTEIN-RELATED"/>
    <property type="match status" value="1"/>
</dbReference>